<dbReference type="Proteomes" id="UP001165584">
    <property type="component" value="Unassembled WGS sequence"/>
</dbReference>
<keyword evidence="3" id="KW-1185">Reference proteome</keyword>
<feature type="region of interest" description="Disordered" evidence="1">
    <location>
        <begin position="369"/>
        <end position="395"/>
    </location>
</feature>
<organism evidence="2 3">
    <name type="scientific">Herbiconiux aconitum</name>
    <dbReference type="NCBI Taxonomy" id="2970913"/>
    <lineage>
        <taxon>Bacteria</taxon>
        <taxon>Bacillati</taxon>
        <taxon>Actinomycetota</taxon>
        <taxon>Actinomycetes</taxon>
        <taxon>Micrococcales</taxon>
        <taxon>Microbacteriaceae</taxon>
        <taxon>Herbiconiux</taxon>
    </lineage>
</organism>
<dbReference type="RefSeq" id="WP_259508510.1">
    <property type="nucleotide sequence ID" value="NZ_JANLCM010000002.1"/>
</dbReference>
<comment type="caution">
    <text evidence="2">The sequence shown here is derived from an EMBL/GenBank/DDBJ whole genome shotgun (WGS) entry which is preliminary data.</text>
</comment>
<name>A0ABT2GSA1_9MICO</name>
<dbReference type="Gene3D" id="1.25.40.10">
    <property type="entry name" value="Tetratricopeptide repeat domain"/>
    <property type="match status" value="2"/>
</dbReference>
<dbReference type="InterPro" id="IPR011990">
    <property type="entry name" value="TPR-like_helical_dom_sf"/>
</dbReference>
<dbReference type="EMBL" id="JANLCM010000002">
    <property type="protein sequence ID" value="MCS5719048.1"/>
    <property type="molecule type" value="Genomic_DNA"/>
</dbReference>
<proteinExistence type="predicted"/>
<evidence type="ECO:0000256" key="1">
    <source>
        <dbReference type="SAM" id="MobiDB-lite"/>
    </source>
</evidence>
<evidence type="ECO:0008006" key="4">
    <source>
        <dbReference type="Google" id="ProtNLM"/>
    </source>
</evidence>
<feature type="compositionally biased region" description="Basic and acidic residues" evidence="1">
    <location>
        <begin position="369"/>
        <end position="391"/>
    </location>
</feature>
<sequence length="970" mass="103678">MPTGQVERALLQSAVHLSDALDDDVLGYESRLRLSAWAAASGDSTTRLRAFDRCLELHLSDPLRFPATVGDLDLLWDFASIPRLLASSPRYDRETISACLDEMLEVFSFQGADLRALDFARFEVAAALGDGALAAESLARATTGFGSQNGRKVRAEPLLCDACVLSAEIVWHARSGRLDRAAAAADRLRGSGVACADEPELGLSRSLVPYLLTGRLDDARDVHLSGYERVRHGAHNLEAVAAHIEFAVRVGALRRARELVERHACWLAADPLAESAHFALLCAAGGAMDALTRSGRGGSAITPNDAPTLAPHLGARIGGWTATTFAKACWTAASGLADAFDARNGSDRFARRLDEARAIRPVTAWEPSPWRRELGDRDDRDDRDDRNDRRHLPGRPAAAVFGAEAVAGIERAAPADQRLVEPRALLASAREYAAVGDRRAAEAAIDDALPRADPLTRAELFAVRIRMHVERGEIRSAEQQLAQRVDCLIVDDLDDDAELDLQLGLLLFGAPLAGQEDVLGKAVERAGELGLDQGPRLRIAVALATLFLQEGRLLEAESLLSSALAGVVGVRRSPGLFVLADVNFALGRAQEALAAIDVLLGDPIDRALRASALLRRSTVIFLLDPHEAAAAIEHAIDDADRALQLYVELGHCEGVLDACGVLGHLLSRVGSVEGALEALRTAHQTAERFGHPDVDAMAFRLACALVRADRGGEARRLLEDVVEAMSAEGDPSLRAEAFYWLGHASRATDDDPAAYCLWSLALEEFGRVADEHGSARAGIAFGRLLLDNDDPASVPVLQEAARRARTSRGEEGERAPGGGVPASTLLIDALHLLARAQAAFGDPVALRTLDDVVSEAIALNCFEPLLNASVAESRARALDDLDREGEAIVVAREAASLFDASGEPGAAARLCVFSARLLARTGDIDEADALYRAGLIRYDAAAKGGRSDAPPPFERAIAAQEHEALSARRL</sequence>
<protein>
    <recommendedName>
        <fullName evidence="4">Tetratricopeptide repeat protein</fullName>
    </recommendedName>
</protein>
<accession>A0ABT2GSA1</accession>
<evidence type="ECO:0000313" key="3">
    <source>
        <dbReference type="Proteomes" id="UP001165584"/>
    </source>
</evidence>
<evidence type="ECO:0000313" key="2">
    <source>
        <dbReference type="EMBL" id="MCS5719048.1"/>
    </source>
</evidence>
<dbReference type="SUPFAM" id="SSF48452">
    <property type="entry name" value="TPR-like"/>
    <property type="match status" value="1"/>
</dbReference>
<gene>
    <name evidence="2" type="ORF">N1027_12975</name>
</gene>
<reference evidence="2" key="1">
    <citation type="submission" date="2022-08" db="EMBL/GenBank/DDBJ databases">
        <authorList>
            <person name="Deng Y."/>
            <person name="Han X.-F."/>
            <person name="Zhang Y.-Q."/>
        </authorList>
    </citation>
    <scope>NUCLEOTIDE SEQUENCE</scope>
    <source>
        <strain evidence="2">CPCC 205763</strain>
    </source>
</reference>